<dbReference type="STRING" id="649747.HMPREF0083_04674"/>
<dbReference type="SUPFAM" id="SSF52402">
    <property type="entry name" value="Adenine nucleotide alpha hydrolases-like"/>
    <property type="match status" value="1"/>
</dbReference>
<dbReference type="Pfam" id="PF01507">
    <property type="entry name" value="PAPS_reduct"/>
    <property type="match status" value="1"/>
</dbReference>
<evidence type="ECO:0000259" key="1">
    <source>
        <dbReference type="Pfam" id="PF01507"/>
    </source>
</evidence>
<keyword evidence="3" id="KW-1185">Reference proteome</keyword>
<proteinExistence type="predicted"/>
<dbReference type="PANTHER" id="PTHR30083:SF0">
    <property type="entry name" value="3'-PHOSPHOADENOSINE 5'-PHOSPHOSULFATE SULFOTRANSFERASE (PAPS REDUCTASE)_FAD SYNTHETASE"/>
    <property type="match status" value="1"/>
</dbReference>
<dbReference type="Proteomes" id="UP000016511">
    <property type="component" value="Unassembled WGS sequence"/>
</dbReference>
<organism evidence="2 3">
    <name type="scientific">Aneurinibacillus aneurinilyticus ATCC 12856</name>
    <dbReference type="NCBI Taxonomy" id="649747"/>
    <lineage>
        <taxon>Bacteria</taxon>
        <taxon>Bacillati</taxon>
        <taxon>Bacillota</taxon>
        <taxon>Bacilli</taxon>
        <taxon>Bacillales</taxon>
        <taxon>Paenibacillaceae</taxon>
        <taxon>Aneurinibacillus group</taxon>
        <taxon>Aneurinibacillus</taxon>
    </lineage>
</organism>
<comment type="caution">
    <text evidence="2">The sequence shown here is derived from an EMBL/GenBank/DDBJ whole genome shotgun (WGS) entry which is preliminary data.</text>
</comment>
<dbReference type="AlphaFoldDB" id="U1WY71"/>
<evidence type="ECO:0000313" key="3">
    <source>
        <dbReference type="Proteomes" id="UP000016511"/>
    </source>
</evidence>
<dbReference type="Gene3D" id="3.40.50.620">
    <property type="entry name" value="HUPs"/>
    <property type="match status" value="1"/>
</dbReference>
<dbReference type="EMBL" id="AWSJ01000287">
    <property type="protein sequence ID" value="ERI07203.1"/>
    <property type="molecule type" value="Genomic_DNA"/>
</dbReference>
<dbReference type="PATRIC" id="fig|649747.3.peg.4206"/>
<dbReference type="PANTHER" id="PTHR30083">
    <property type="entry name" value="TRANSCRIPTIONAL REGULATOR-RELATED"/>
    <property type="match status" value="1"/>
</dbReference>
<reference evidence="2 3" key="1">
    <citation type="submission" date="2013-08" db="EMBL/GenBank/DDBJ databases">
        <authorList>
            <person name="Weinstock G."/>
            <person name="Sodergren E."/>
            <person name="Wylie T."/>
            <person name="Fulton L."/>
            <person name="Fulton R."/>
            <person name="Fronick C."/>
            <person name="O'Laughlin M."/>
            <person name="Godfrey J."/>
            <person name="Miner T."/>
            <person name="Herter B."/>
            <person name="Appelbaum E."/>
            <person name="Cordes M."/>
            <person name="Lek S."/>
            <person name="Wollam A."/>
            <person name="Pepin K.H."/>
            <person name="Palsikar V.B."/>
            <person name="Mitreva M."/>
            <person name="Wilson R.K."/>
        </authorList>
    </citation>
    <scope>NUCLEOTIDE SEQUENCE [LARGE SCALE GENOMIC DNA]</scope>
    <source>
        <strain evidence="2 3">ATCC 12856</strain>
    </source>
</reference>
<sequence>MFDNFKHMYFSVSGGKDSSVMLQLAAQVARKRGRTFDVLYIDLEAQYKATIEHIEELREQNKDVIHCFYWVCLPLSLRNAVSVIQPKWVCWDEENKKKWVRSLPKNKDVVHIKNYPDEWKWFKSGMEFEEFILYFAEWYSHKHGIAAAGIGIRSDESLNRFATITSDRKERFQDYGWTTRVRLGVRPIDVYNFYPIYDWRTEDIWGAVSLLNLSYNRVYELMYKNGLSIHEQRLCQPYGDDQRNGLDQFRYIEPETWEKVLNRVHGVNFGNIYARTSLLGNIKSEKPNSMTWEQYAVFLLESLGLYAPELRDHYYRKIKTFLDWYEKQESVSLQEIEDEADSKLESSKKVASWRRIARAIEKNDFWMKRLSFSQTKRDVEKLHELKNKYRNIIFAKDTDDKHLKQVAEQLNDGEIKMKYEIFRGDYDRSKFYSLMGKFFAEKEFRKVFPYLSNEDGRVWIVVIEKEDVHGFTTFINRKNYLDLGYTFGSSKQLENDLLSLRFNIVQEEYPHSPLKAALQNKDELAYWLDHGFEVEKETTNYYFVKKEEKNDE</sequence>
<feature type="domain" description="Phosphoadenosine phosphosulphate reductase" evidence="1">
    <location>
        <begin position="9"/>
        <end position="223"/>
    </location>
</feature>
<dbReference type="InterPro" id="IPR014729">
    <property type="entry name" value="Rossmann-like_a/b/a_fold"/>
</dbReference>
<protein>
    <submittedName>
        <fullName evidence="2">Immunoglobulin-binding regulator A family protein</fullName>
    </submittedName>
</protein>
<dbReference type="eggNOG" id="COG3969">
    <property type="taxonomic scope" value="Bacteria"/>
</dbReference>
<dbReference type="InterPro" id="IPR021845">
    <property type="entry name" value="DUF3440"/>
</dbReference>
<name>U1WY71_ANEAE</name>
<dbReference type="GO" id="GO:0003824">
    <property type="term" value="F:catalytic activity"/>
    <property type="evidence" value="ECO:0007669"/>
    <property type="project" value="InterPro"/>
</dbReference>
<accession>U1WY71</accession>
<evidence type="ECO:0000313" key="2">
    <source>
        <dbReference type="EMBL" id="ERI07203.1"/>
    </source>
</evidence>
<dbReference type="InterPro" id="IPR002500">
    <property type="entry name" value="PAPS_reduct_dom"/>
</dbReference>
<dbReference type="GO" id="GO:0071453">
    <property type="term" value="P:cellular response to oxygen levels"/>
    <property type="evidence" value="ECO:0007669"/>
    <property type="project" value="TreeGrafter"/>
</dbReference>
<gene>
    <name evidence="2" type="ORF">HMPREF0083_04674</name>
</gene>
<dbReference type="HOGENOM" id="CLU_036373_0_0_9"/>
<dbReference type="Pfam" id="PF11922">
    <property type="entry name" value="DUF3440"/>
    <property type="match status" value="1"/>
</dbReference>